<dbReference type="GO" id="GO:0016787">
    <property type="term" value="F:hydrolase activity"/>
    <property type="evidence" value="ECO:0007669"/>
    <property type="project" value="UniProtKB-KW"/>
</dbReference>
<dbReference type="InterPro" id="IPR011650">
    <property type="entry name" value="Peptidase_M20_dimer"/>
</dbReference>
<proteinExistence type="predicted"/>
<dbReference type="Proteomes" id="UP000604083">
    <property type="component" value="Unassembled WGS sequence"/>
</dbReference>
<gene>
    <name evidence="5" type="ORF">JIN78_01100</name>
</gene>
<protein>
    <recommendedName>
        <fullName evidence="7">Acetylornithine deacetylase/Succinyl-diaminopimelate desuccinylase</fullName>
    </recommendedName>
</protein>
<evidence type="ECO:0000259" key="3">
    <source>
        <dbReference type="Pfam" id="PF04389"/>
    </source>
</evidence>
<dbReference type="AlphaFoldDB" id="A0A934RJ77"/>
<dbReference type="SUPFAM" id="SSF55031">
    <property type="entry name" value="Bacterial exopeptidase dimerisation domain"/>
    <property type="match status" value="1"/>
</dbReference>
<dbReference type="Pfam" id="PF07687">
    <property type="entry name" value="M20_dimer"/>
    <property type="match status" value="1"/>
</dbReference>
<dbReference type="InterPro" id="IPR036264">
    <property type="entry name" value="Bact_exopeptidase_dim_dom"/>
</dbReference>
<dbReference type="PANTHER" id="PTHR43808">
    <property type="entry name" value="ACETYLORNITHINE DEACETYLASE"/>
    <property type="match status" value="1"/>
</dbReference>
<dbReference type="InterPro" id="IPR050072">
    <property type="entry name" value="Peptidase_M20A"/>
</dbReference>
<keyword evidence="2" id="KW-0378">Hydrolase</keyword>
<evidence type="ECO:0000313" key="6">
    <source>
        <dbReference type="Proteomes" id="UP000604083"/>
    </source>
</evidence>
<keyword evidence="6" id="KW-1185">Reference proteome</keyword>
<evidence type="ECO:0000313" key="5">
    <source>
        <dbReference type="EMBL" id="MBK1832642.1"/>
    </source>
</evidence>
<feature type="domain" description="Peptidase M20 dimerisation" evidence="4">
    <location>
        <begin position="200"/>
        <end position="277"/>
    </location>
</feature>
<dbReference type="PANTHER" id="PTHR43808:SF17">
    <property type="entry name" value="PEPTIDASE M20"/>
    <property type="match status" value="1"/>
</dbReference>
<dbReference type="EMBL" id="JAENIO010000002">
    <property type="protein sequence ID" value="MBK1832642.1"/>
    <property type="molecule type" value="Genomic_DNA"/>
</dbReference>
<reference evidence="5" key="1">
    <citation type="submission" date="2021-01" db="EMBL/GenBank/DDBJ databases">
        <title>Modified the classification status of verrucomicrobia.</title>
        <authorList>
            <person name="Feng X."/>
        </authorList>
    </citation>
    <scope>NUCLEOTIDE SEQUENCE</scope>
    <source>
        <strain evidence="5">KCTC 12986</strain>
    </source>
</reference>
<dbReference type="RefSeq" id="WP_200390076.1">
    <property type="nucleotide sequence ID" value="NZ_JAENIO010000002.1"/>
</dbReference>
<dbReference type="Gene3D" id="3.30.70.360">
    <property type="match status" value="1"/>
</dbReference>
<dbReference type="Gene3D" id="3.40.630.10">
    <property type="entry name" value="Zn peptidases"/>
    <property type="match status" value="1"/>
</dbReference>
<comment type="caution">
    <text evidence="5">The sequence shown here is derived from an EMBL/GenBank/DDBJ whole genome shotgun (WGS) entry which is preliminary data.</text>
</comment>
<evidence type="ECO:0000256" key="1">
    <source>
        <dbReference type="ARBA" id="ARBA00022723"/>
    </source>
</evidence>
<keyword evidence="1" id="KW-0479">Metal-binding</keyword>
<evidence type="ECO:0008006" key="7">
    <source>
        <dbReference type="Google" id="ProtNLM"/>
    </source>
</evidence>
<organism evidence="5 6">
    <name type="scientific">Roseibacillus ishigakijimensis</name>
    <dbReference type="NCBI Taxonomy" id="454146"/>
    <lineage>
        <taxon>Bacteria</taxon>
        <taxon>Pseudomonadati</taxon>
        <taxon>Verrucomicrobiota</taxon>
        <taxon>Verrucomicrobiia</taxon>
        <taxon>Verrucomicrobiales</taxon>
        <taxon>Verrucomicrobiaceae</taxon>
        <taxon>Roseibacillus</taxon>
    </lineage>
</organism>
<feature type="domain" description="Peptidase M28" evidence="3">
    <location>
        <begin position="59"/>
        <end position="139"/>
    </location>
</feature>
<evidence type="ECO:0000256" key="2">
    <source>
        <dbReference type="ARBA" id="ARBA00022801"/>
    </source>
</evidence>
<dbReference type="SUPFAM" id="SSF53187">
    <property type="entry name" value="Zn-dependent exopeptidases"/>
    <property type="match status" value="1"/>
</dbReference>
<dbReference type="Pfam" id="PF04389">
    <property type="entry name" value="Peptidase_M28"/>
    <property type="match status" value="1"/>
</dbReference>
<sequence>MPTPIELRQLLQSHQELLLANALMLGEFPAPSGDEENRINFLAERFASLQDVSIDEQGNLQAIIPGKNPNYNVLIAAHADTPLTLKANERLTINCGPEGLTGPGMADNTIGLAALATLPDLLERLKIQPEANLILLAHTKSQNANDLAGLRFFLENFQRPIHAGLVLEGITLGRLNHSCLGMVQADLLCRVRQEPGTSWEAAENAMIIMHRIIRRILEIPIPQEPRTSVILGSLRAGKTFNRPPEVARLKLEIRSEEPGKAREIRYQISDILEEISAQTASDCSITFPALRKPGGIPFNHPLVAAAREVQDELGIKTITGPSYSDLSILIEHGIPALTLGLTRASKLNESDETVALEPLFTGLAQVLGILERIDQLEPELHA</sequence>
<evidence type="ECO:0000259" key="4">
    <source>
        <dbReference type="Pfam" id="PF07687"/>
    </source>
</evidence>
<name>A0A934RJ77_9BACT</name>
<dbReference type="InterPro" id="IPR007484">
    <property type="entry name" value="Peptidase_M28"/>
</dbReference>
<accession>A0A934RJ77</accession>